<accession>A0A8E2DIR8</accession>
<dbReference type="Proteomes" id="UP000250043">
    <property type="component" value="Unassembled WGS sequence"/>
</dbReference>
<evidence type="ECO:0000313" key="1">
    <source>
        <dbReference type="EMBL" id="OCH87129.1"/>
    </source>
</evidence>
<evidence type="ECO:0000313" key="2">
    <source>
        <dbReference type="Proteomes" id="UP000250043"/>
    </source>
</evidence>
<reference evidence="1 2" key="1">
    <citation type="submission" date="2016-07" db="EMBL/GenBank/DDBJ databases">
        <title>Draft genome of the white-rot fungus Obba rivulosa 3A-2.</title>
        <authorList>
            <consortium name="DOE Joint Genome Institute"/>
            <person name="Miettinen O."/>
            <person name="Riley R."/>
            <person name="Acob R."/>
            <person name="Barry K."/>
            <person name="Cullen D."/>
            <person name="De Vries R."/>
            <person name="Hainaut M."/>
            <person name="Hatakka A."/>
            <person name="Henrissat B."/>
            <person name="Hilden K."/>
            <person name="Kuo R."/>
            <person name="Labutti K."/>
            <person name="Lipzen A."/>
            <person name="Makela M.R."/>
            <person name="Sandor L."/>
            <person name="Spatafora J.W."/>
            <person name="Grigoriev I.V."/>
            <person name="Hibbett D.S."/>
        </authorList>
    </citation>
    <scope>NUCLEOTIDE SEQUENCE [LARGE SCALE GENOMIC DNA]</scope>
    <source>
        <strain evidence="1 2">3A-2</strain>
    </source>
</reference>
<protein>
    <submittedName>
        <fullName evidence="1">Uncharacterized protein</fullName>
    </submittedName>
</protein>
<sequence>MVSGKVGRYGSFGGTYHTFLGRSLVSATMYLARCTQYQGSRPCQYSIERIGRQIQQTISGHNNTATDCFLQSHSDPCSPGWNVHAVHGASIGVPSARTLDIDSIEMMHAQDEGVITYGPRGNPFLGANLEHAHVRAEDSPALASDWHRQLKPGGSSTPNDLLPLSIPAITGRSAASVARSACRSSACSREARAAATASS</sequence>
<gene>
    <name evidence="1" type="ORF">OBBRIDRAFT_176140</name>
</gene>
<name>A0A8E2DIR8_9APHY</name>
<dbReference type="AlphaFoldDB" id="A0A8E2DIR8"/>
<keyword evidence="2" id="KW-1185">Reference proteome</keyword>
<organism evidence="1 2">
    <name type="scientific">Obba rivulosa</name>
    <dbReference type="NCBI Taxonomy" id="1052685"/>
    <lineage>
        <taxon>Eukaryota</taxon>
        <taxon>Fungi</taxon>
        <taxon>Dikarya</taxon>
        <taxon>Basidiomycota</taxon>
        <taxon>Agaricomycotina</taxon>
        <taxon>Agaricomycetes</taxon>
        <taxon>Polyporales</taxon>
        <taxon>Gelatoporiaceae</taxon>
        <taxon>Obba</taxon>
    </lineage>
</organism>
<dbReference type="EMBL" id="KV722497">
    <property type="protein sequence ID" value="OCH87129.1"/>
    <property type="molecule type" value="Genomic_DNA"/>
</dbReference>
<proteinExistence type="predicted"/>